<dbReference type="AlphaFoldDB" id="A0A9N9K9B9"/>
<protein>
    <submittedName>
        <fullName evidence="1">2513_t:CDS:1</fullName>
    </submittedName>
</protein>
<gene>
    <name evidence="1" type="ORF">RFULGI_LOCUS19262</name>
</gene>
<proteinExistence type="predicted"/>
<reference evidence="1" key="1">
    <citation type="submission" date="2021-06" db="EMBL/GenBank/DDBJ databases">
        <authorList>
            <person name="Kallberg Y."/>
            <person name="Tangrot J."/>
            <person name="Rosling A."/>
        </authorList>
    </citation>
    <scope>NUCLEOTIDE SEQUENCE</scope>
    <source>
        <strain evidence="1">IN212</strain>
    </source>
</reference>
<name>A0A9N9K9B9_9GLOM</name>
<keyword evidence="2" id="KW-1185">Reference proteome</keyword>
<dbReference type="Proteomes" id="UP000789396">
    <property type="component" value="Unassembled WGS sequence"/>
</dbReference>
<organism evidence="1 2">
    <name type="scientific">Racocetra fulgida</name>
    <dbReference type="NCBI Taxonomy" id="60492"/>
    <lineage>
        <taxon>Eukaryota</taxon>
        <taxon>Fungi</taxon>
        <taxon>Fungi incertae sedis</taxon>
        <taxon>Mucoromycota</taxon>
        <taxon>Glomeromycotina</taxon>
        <taxon>Glomeromycetes</taxon>
        <taxon>Diversisporales</taxon>
        <taxon>Gigasporaceae</taxon>
        <taxon>Racocetra</taxon>
    </lineage>
</organism>
<comment type="caution">
    <text evidence="1">The sequence shown here is derived from an EMBL/GenBank/DDBJ whole genome shotgun (WGS) entry which is preliminary data.</text>
</comment>
<accession>A0A9N9K9B9</accession>
<feature type="non-terminal residue" evidence="1">
    <location>
        <position position="1"/>
    </location>
</feature>
<evidence type="ECO:0000313" key="2">
    <source>
        <dbReference type="Proteomes" id="UP000789396"/>
    </source>
</evidence>
<evidence type="ECO:0000313" key="1">
    <source>
        <dbReference type="EMBL" id="CAG8816438.1"/>
    </source>
</evidence>
<dbReference type="OrthoDB" id="2433189at2759"/>
<dbReference type="EMBL" id="CAJVPZ010092817">
    <property type="protein sequence ID" value="CAG8816438.1"/>
    <property type="molecule type" value="Genomic_DNA"/>
</dbReference>
<sequence length="68" mass="7920">KIQWDQEKSKKKVFIRCENEPGEEAQGKKVSAAEKDYIFYLANPDITNEIKQMEIYSPSKGPEERSQL</sequence>